<protein>
    <recommendedName>
        <fullName evidence="3">Sarcosine oxidase subunit delta</fullName>
    </recommendedName>
</protein>
<dbReference type="EMBL" id="NHON01000193">
    <property type="protein sequence ID" value="OWJ55890.1"/>
    <property type="molecule type" value="Genomic_DNA"/>
</dbReference>
<dbReference type="Proteomes" id="UP000196655">
    <property type="component" value="Unassembled WGS sequence"/>
</dbReference>
<evidence type="ECO:0000313" key="1">
    <source>
        <dbReference type="EMBL" id="OWJ55890.1"/>
    </source>
</evidence>
<sequence length="92" mass="10695">MRIPCPWCGPRDLSEFHYGGDAETPRPPHEETAAVPWFDHVYRHDNPRGAHREYWQHSYGCRSWILVTRDTLTHEITAAEPMRRPAAAESGR</sequence>
<dbReference type="GO" id="GO:0008115">
    <property type="term" value="F:sarcosine oxidase activity"/>
    <property type="evidence" value="ECO:0007669"/>
    <property type="project" value="InterPro"/>
</dbReference>
<dbReference type="RefSeq" id="WP_088158061.1">
    <property type="nucleotide sequence ID" value="NZ_NHON01000193.1"/>
</dbReference>
<organism evidence="1 2">
    <name type="scientific">Inquilinus limosus</name>
    <dbReference type="NCBI Taxonomy" id="171674"/>
    <lineage>
        <taxon>Bacteria</taxon>
        <taxon>Pseudomonadati</taxon>
        <taxon>Pseudomonadota</taxon>
        <taxon>Alphaproteobacteria</taxon>
        <taxon>Rhodospirillales</taxon>
        <taxon>Rhodospirillaceae</taxon>
        <taxon>Inquilinus</taxon>
    </lineage>
</organism>
<dbReference type="OrthoDB" id="7159274at2"/>
<evidence type="ECO:0008006" key="3">
    <source>
        <dbReference type="Google" id="ProtNLM"/>
    </source>
</evidence>
<dbReference type="AlphaFoldDB" id="A0A211YSA2"/>
<keyword evidence="2" id="KW-1185">Reference proteome</keyword>
<dbReference type="Pfam" id="PF04267">
    <property type="entry name" value="SoxD"/>
    <property type="match status" value="1"/>
</dbReference>
<accession>A0A211YSA2</accession>
<comment type="caution">
    <text evidence="1">The sequence shown here is derived from an EMBL/GenBank/DDBJ whole genome shotgun (WGS) entry which is preliminary data.</text>
</comment>
<gene>
    <name evidence="1" type="ORF">BWR60_35690</name>
</gene>
<proteinExistence type="predicted"/>
<dbReference type="InterPro" id="IPR006279">
    <property type="entry name" value="SoxD"/>
</dbReference>
<dbReference type="InterPro" id="IPR038561">
    <property type="entry name" value="SoxD_sf"/>
</dbReference>
<dbReference type="GO" id="GO:0046653">
    <property type="term" value="P:tetrahydrofolate metabolic process"/>
    <property type="evidence" value="ECO:0007669"/>
    <property type="project" value="InterPro"/>
</dbReference>
<dbReference type="STRING" id="1122125.GCA_000423185_03869"/>
<name>A0A211YSA2_9PROT</name>
<evidence type="ECO:0000313" key="2">
    <source>
        <dbReference type="Proteomes" id="UP000196655"/>
    </source>
</evidence>
<reference evidence="2" key="1">
    <citation type="submission" date="2017-05" db="EMBL/GenBank/DDBJ databases">
        <authorList>
            <person name="Macchi M."/>
            <person name="Festa S."/>
            <person name="Coppotelli B.M."/>
            <person name="Morelli I.S."/>
        </authorList>
    </citation>
    <scope>NUCLEOTIDE SEQUENCE [LARGE SCALE GENOMIC DNA]</scope>
    <source>
        <strain evidence="2">I</strain>
    </source>
</reference>
<dbReference type="Gene3D" id="3.30.2270.10">
    <property type="entry name" value="Folate-binding superfamily"/>
    <property type="match status" value="1"/>
</dbReference>